<dbReference type="PANTHER" id="PTHR10211">
    <property type="entry name" value="DEOXYRIBODIPYRIMIDINE PHOTOLYASE"/>
    <property type="match status" value="1"/>
</dbReference>
<keyword evidence="16" id="KW-1185">Reference proteome</keyword>
<dbReference type="OrthoDB" id="9772484at2"/>
<dbReference type="FunFam" id="1.10.579.10:FF:000002">
    <property type="entry name" value="Deoxyribodipyrimidine photolyase"/>
    <property type="match status" value="1"/>
</dbReference>
<dbReference type="FunFam" id="1.25.40.80:FF:000004">
    <property type="entry name" value="Deoxyribodipyrimidine photolyase"/>
    <property type="match status" value="1"/>
</dbReference>
<evidence type="ECO:0000256" key="10">
    <source>
        <dbReference type="ARBA" id="ARBA00023204"/>
    </source>
</evidence>
<dbReference type="InterPro" id="IPR014729">
    <property type="entry name" value="Rossmann-like_a/b/a_fold"/>
</dbReference>
<dbReference type="Pfam" id="PF00875">
    <property type="entry name" value="DNA_photolyase"/>
    <property type="match status" value="1"/>
</dbReference>
<evidence type="ECO:0000259" key="14">
    <source>
        <dbReference type="PROSITE" id="PS51645"/>
    </source>
</evidence>
<dbReference type="InterPro" id="IPR036134">
    <property type="entry name" value="Crypto/Photolyase_FAD-like_sf"/>
</dbReference>
<comment type="caution">
    <text evidence="15">The sequence shown here is derived from an EMBL/GenBank/DDBJ whole genome shotgun (WGS) entry which is preliminary data.</text>
</comment>
<evidence type="ECO:0000256" key="4">
    <source>
        <dbReference type="ARBA" id="ARBA00013149"/>
    </source>
</evidence>
<dbReference type="GO" id="GO:0003677">
    <property type="term" value="F:DNA binding"/>
    <property type="evidence" value="ECO:0007669"/>
    <property type="project" value="UniProtKB-KW"/>
</dbReference>
<protein>
    <recommendedName>
        <fullName evidence="5">Deoxyribodipyrimidine photo-lyase</fullName>
        <ecNumber evidence="4">4.1.99.3</ecNumber>
    </recommendedName>
    <alternativeName>
        <fullName evidence="12">DNA photolyase</fullName>
    </alternativeName>
</protein>
<accession>A0A5C4S7M9</accession>
<keyword evidence="11 15" id="KW-0456">Lyase</keyword>
<comment type="similarity">
    <text evidence="3">Belongs to the DNA photolyase class-2 family.</text>
</comment>
<comment type="cofactor">
    <cofactor evidence="2">
        <name>FAD</name>
        <dbReference type="ChEBI" id="CHEBI:57692"/>
    </cofactor>
</comment>
<keyword evidence="6" id="KW-0285">Flavoprotein</keyword>
<dbReference type="AlphaFoldDB" id="A0A5C4S7M9"/>
<dbReference type="InterPro" id="IPR052219">
    <property type="entry name" value="Photolyase_Class-2"/>
</dbReference>
<dbReference type="InterPro" id="IPR006050">
    <property type="entry name" value="DNA_photolyase_N"/>
</dbReference>
<dbReference type="GO" id="GO:0000719">
    <property type="term" value="P:photoreactive repair"/>
    <property type="evidence" value="ECO:0007669"/>
    <property type="project" value="TreeGrafter"/>
</dbReference>
<evidence type="ECO:0000256" key="6">
    <source>
        <dbReference type="ARBA" id="ARBA00022630"/>
    </source>
</evidence>
<comment type="cofactor">
    <cofactor evidence="1">
        <name>(6R)-5,10-methylene-5,6,7,8-tetrahydrofolate</name>
        <dbReference type="ChEBI" id="CHEBI:15636"/>
    </cofactor>
</comment>
<gene>
    <name evidence="15" type="ORF">FGF66_05155</name>
</gene>
<evidence type="ECO:0000256" key="9">
    <source>
        <dbReference type="ARBA" id="ARBA00023125"/>
    </source>
</evidence>
<evidence type="ECO:0000256" key="12">
    <source>
        <dbReference type="ARBA" id="ARBA00031671"/>
    </source>
</evidence>
<dbReference type="Proteomes" id="UP000308271">
    <property type="component" value="Unassembled WGS sequence"/>
</dbReference>
<dbReference type="GO" id="GO:0003904">
    <property type="term" value="F:deoxyribodipyrimidine photo-lyase activity"/>
    <property type="evidence" value="ECO:0007669"/>
    <property type="project" value="UniProtKB-EC"/>
</dbReference>
<evidence type="ECO:0000313" key="16">
    <source>
        <dbReference type="Proteomes" id="UP000308271"/>
    </source>
</evidence>
<dbReference type="Gene3D" id="3.40.50.620">
    <property type="entry name" value="HUPs"/>
    <property type="match status" value="1"/>
</dbReference>
<reference evidence="15 16" key="1">
    <citation type="submission" date="2019-05" db="EMBL/GenBank/DDBJ databases">
        <title>Draft Whole-Genome sequence of the green sulfur bacterium Chlorobaculum thiosulfatiphilum DSM 249.</title>
        <authorList>
            <person name="Meyer T.E."/>
            <person name="Kyndt J.A."/>
        </authorList>
    </citation>
    <scope>NUCLEOTIDE SEQUENCE [LARGE SCALE GENOMIC DNA]</scope>
    <source>
        <strain evidence="15 16">DSM 249</strain>
    </source>
</reference>
<evidence type="ECO:0000256" key="3">
    <source>
        <dbReference type="ARBA" id="ARBA00006409"/>
    </source>
</evidence>
<dbReference type="NCBIfam" id="TIGR00591">
    <property type="entry name" value="phr2"/>
    <property type="match status" value="1"/>
</dbReference>
<dbReference type="EMBL" id="VDCH01000007">
    <property type="protein sequence ID" value="TNJ39315.1"/>
    <property type="molecule type" value="Genomic_DNA"/>
</dbReference>
<evidence type="ECO:0000256" key="11">
    <source>
        <dbReference type="ARBA" id="ARBA00023239"/>
    </source>
</evidence>
<dbReference type="FunFam" id="3.40.50.620:FF:000110">
    <property type="entry name" value="Deoxyribodipyrimidine photolyase"/>
    <property type="match status" value="1"/>
</dbReference>
<keyword evidence="9" id="KW-0238">DNA-binding</keyword>
<dbReference type="InterPro" id="IPR008148">
    <property type="entry name" value="DNA_photolyase_2"/>
</dbReference>
<organism evidence="15 16">
    <name type="scientific">Chlorobaculum thiosulfatiphilum</name>
    <name type="common">Chlorobium limicola f.sp. thiosulfatophilum</name>
    <dbReference type="NCBI Taxonomy" id="115852"/>
    <lineage>
        <taxon>Bacteria</taxon>
        <taxon>Pseudomonadati</taxon>
        <taxon>Chlorobiota</taxon>
        <taxon>Chlorobiia</taxon>
        <taxon>Chlorobiales</taxon>
        <taxon>Chlorobiaceae</taxon>
        <taxon>Chlorobaculum</taxon>
    </lineage>
</organism>
<dbReference type="SUPFAM" id="SSF48173">
    <property type="entry name" value="Cryptochrome/photolyase FAD-binding domain"/>
    <property type="match status" value="1"/>
</dbReference>
<dbReference type="PANTHER" id="PTHR10211:SF0">
    <property type="entry name" value="DEOXYRIBODIPYRIMIDINE PHOTO-LYASE"/>
    <property type="match status" value="1"/>
</dbReference>
<proteinExistence type="inferred from homology"/>
<dbReference type="Gene3D" id="1.10.579.10">
    <property type="entry name" value="DNA Cyclobutane Dipyrimidine Photolyase, subunit A, domain 3"/>
    <property type="match status" value="1"/>
</dbReference>
<sequence length="460" mass="52635">MNNSQEMDQRRARRLNSRQDQRGPVIYWMSRDQRYQNNWALLFACQKSRQLQQPLEVLFTLAPSFLGAPLRHYDFMFKGLAEVEASLRNAGIPMTVIFGNPGETVAALVEKRQTGAVISDFSPLTPVRQWKQHAAAAIPCAFYEVDAHNIVPCWLASPKQEYAARTIRPRLSALRKSFLTPFPQLTPPCQPDNLPCPPVNWDELLNMLDVDRSLKPVTHIIPGEASAEQRLRRFLNHEIDRYADKRNDPNAEAVSGLSPYLHFGQISAQHAALQASRSLASQTNRDAFIEELFIRRELAENYCFYNEKYDAFDSLPEWAKATLMEHAADQRDYRYSPEEFEQAKTHDPLWNAAQRSLVETGVMHGYMRMYWAKKILEWSTSPAAAFDIAIMLNDRYSLDGRDPNGYAGVAWSIGGLHDRPWSERPVYGKIRYMNASGCARKFDVNRYIASVTAQPPPMLF</sequence>
<dbReference type="Gene3D" id="1.25.40.80">
    <property type="match status" value="1"/>
</dbReference>
<feature type="domain" description="Photolyase/cryptochrome alpha/beta" evidence="14">
    <location>
        <begin position="23"/>
        <end position="153"/>
    </location>
</feature>
<dbReference type="PROSITE" id="PS51645">
    <property type="entry name" value="PHR_CRY_ALPHA_BETA"/>
    <property type="match status" value="1"/>
</dbReference>
<keyword evidence="7" id="KW-0227">DNA damage</keyword>
<keyword evidence="10" id="KW-0234">DNA repair</keyword>
<name>A0A5C4S7M9_CHLTI</name>
<evidence type="ECO:0000256" key="13">
    <source>
        <dbReference type="ARBA" id="ARBA00033999"/>
    </source>
</evidence>
<dbReference type="SUPFAM" id="SSF52425">
    <property type="entry name" value="Cryptochrome/photolyase, N-terminal domain"/>
    <property type="match status" value="1"/>
</dbReference>
<evidence type="ECO:0000256" key="7">
    <source>
        <dbReference type="ARBA" id="ARBA00022763"/>
    </source>
</evidence>
<keyword evidence="8" id="KW-0274">FAD</keyword>
<dbReference type="InterPro" id="IPR036155">
    <property type="entry name" value="Crypto/Photolyase_N_sf"/>
</dbReference>
<comment type="catalytic activity">
    <reaction evidence="13">
        <text>cyclobutadipyrimidine (in DNA) = 2 pyrimidine residues (in DNA).</text>
        <dbReference type="EC" id="4.1.99.3"/>
    </reaction>
</comment>
<dbReference type="GO" id="GO:0009650">
    <property type="term" value="P:UV protection"/>
    <property type="evidence" value="ECO:0007669"/>
    <property type="project" value="UniProtKB-ARBA"/>
</dbReference>
<evidence type="ECO:0000256" key="1">
    <source>
        <dbReference type="ARBA" id="ARBA00001932"/>
    </source>
</evidence>
<evidence type="ECO:0000313" key="15">
    <source>
        <dbReference type="EMBL" id="TNJ39315.1"/>
    </source>
</evidence>
<evidence type="ECO:0000256" key="8">
    <source>
        <dbReference type="ARBA" id="ARBA00022827"/>
    </source>
</evidence>
<dbReference type="EC" id="4.1.99.3" evidence="4"/>
<evidence type="ECO:0000256" key="2">
    <source>
        <dbReference type="ARBA" id="ARBA00001974"/>
    </source>
</evidence>
<evidence type="ECO:0000256" key="5">
    <source>
        <dbReference type="ARBA" id="ARBA00014046"/>
    </source>
</evidence>